<name>A0A835IW25_9MAGN</name>
<evidence type="ECO:0000256" key="4">
    <source>
        <dbReference type="ARBA" id="ARBA00024208"/>
    </source>
</evidence>
<dbReference type="Proteomes" id="UP000631114">
    <property type="component" value="Unassembled WGS sequence"/>
</dbReference>
<dbReference type="InterPro" id="IPR009003">
    <property type="entry name" value="Peptidase_S1_PA"/>
</dbReference>
<reference evidence="6 7" key="1">
    <citation type="submission" date="2020-10" db="EMBL/GenBank/DDBJ databases">
        <title>The Coptis chinensis genome and diversification of protoberbering-type alkaloids.</title>
        <authorList>
            <person name="Wang B."/>
            <person name="Shu S."/>
            <person name="Song C."/>
            <person name="Liu Y."/>
        </authorList>
    </citation>
    <scope>NUCLEOTIDE SEQUENCE [LARGE SCALE GENOMIC DNA]</scope>
    <source>
        <strain evidence="6">HL-2020</strain>
        <tissue evidence="6">Leaf</tissue>
    </source>
</reference>
<organism evidence="6 7">
    <name type="scientific">Coptis chinensis</name>
    <dbReference type="NCBI Taxonomy" id="261450"/>
    <lineage>
        <taxon>Eukaryota</taxon>
        <taxon>Viridiplantae</taxon>
        <taxon>Streptophyta</taxon>
        <taxon>Embryophyta</taxon>
        <taxon>Tracheophyta</taxon>
        <taxon>Spermatophyta</taxon>
        <taxon>Magnoliopsida</taxon>
        <taxon>Ranunculales</taxon>
        <taxon>Ranunculaceae</taxon>
        <taxon>Coptidoideae</taxon>
        <taxon>Coptis</taxon>
    </lineage>
</organism>
<evidence type="ECO:0000256" key="5">
    <source>
        <dbReference type="SAM" id="MobiDB-lite"/>
    </source>
</evidence>
<dbReference type="SUPFAM" id="SSF50494">
    <property type="entry name" value="Trypsin-like serine proteases"/>
    <property type="match status" value="1"/>
</dbReference>
<comment type="similarity">
    <text evidence="4">Belongs to the CRWN family.</text>
</comment>
<protein>
    <submittedName>
        <fullName evidence="6">Uncharacterized protein</fullName>
    </submittedName>
</protein>
<feature type="compositionally biased region" description="Basic and acidic residues" evidence="5">
    <location>
        <begin position="185"/>
        <end position="206"/>
    </location>
</feature>
<dbReference type="EMBL" id="JADFTS010000001">
    <property type="protein sequence ID" value="KAF9624288.1"/>
    <property type="molecule type" value="Genomic_DNA"/>
</dbReference>
<gene>
    <name evidence="6" type="ORF">IFM89_009196</name>
</gene>
<dbReference type="AlphaFoldDB" id="A0A835IW25"/>
<evidence type="ECO:0000256" key="1">
    <source>
        <dbReference type="ARBA" id="ARBA00023054"/>
    </source>
</evidence>
<dbReference type="OrthoDB" id="673795at2759"/>
<accession>A0A835IW25</accession>
<sequence length="281" mass="31838">MPIMTSRSVRDHNEDVREVISNKIPLTTRRMLFAGSFVCLWSTSQEGNGSGVVWDEQGHIVTSYHVVGNALSRNPKTGKVVARVNILASEGVQKNFEGTLISSDCDKDLAVLKVSQFISLSALLVLAKEKALREMCTETAETKYNADSKMAKANALIVNIEEKSLEVESKLHAADAKLAEARRKSSEMERNLKEVEARESSLRSERQSFTAERGMHGATLSKQREELREWERTLQEREEMLSEGRRILNLREEANESKLSIKRKEKDLEEMQRKIETSNEI</sequence>
<dbReference type="PANTHER" id="PTHR31908:SF11">
    <property type="entry name" value="PROTEIN CROWDED NUCLEI 1"/>
    <property type="match status" value="1"/>
</dbReference>
<proteinExistence type="inferred from homology"/>
<feature type="region of interest" description="Disordered" evidence="5">
    <location>
        <begin position="185"/>
        <end position="219"/>
    </location>
</feature>
<keyword evidence="2" id="KW-0539">Nucleus</keyword>
<dbReference type="Gene3D" id="2.40.10.10">
    <property type="entry name" value="Trypsin-like serine proteases"/>
    <property type="match status" value="1"/>
</dbReference>
<evidence type="ECO:0000313" key="6">
    <source>
        <dbReference type="EMBL" id="KAF9624288.1"/>
    </source>
</evidence>
<dbReference type="InterPro" id="IPR043504">
    <property type="entry name" value="Peptidase_S1_PA_chymotrypsin"/>
</dbReference>
<dbReference type="GO" id="GO:0005652">
    <property type="term" value="C:nuclear lamina"/>
    <property type="evidence" value="ECO:0007669"/>
    <property type="project" value="UniProtKB-SubCell"/>
</dbReference>
<dbReference type="GO" id="GO:0006997">
    <property type="term" value="P:nucleus organization"/>
    <property type="evidence" value="ECO:0007669"/>
    <property type="project" value="InterPro"/>
</dbReference>
<dbReference type="InterPro" id="IPR040418">
    <property type="entry name" value="CRWN"/>
</dbReference>
<keyword evidence="1" id="KW-0175">Coiled coil</keyword>
<dbReference type="Pfam" id="PF13365">
    <property type="entry name" value="Trypsin_2"/>
    <property type="match status" value="1"/>
</dbReference>
<evidence type="ECO:0000256" key="3">
    <source>
        <dbReference type="ARBA" id="ARBA00024186"/>
    </source>
</evidence>
<comment type="caution">
    <text evidence="6">The sequence shown here is derived from an EMBL/GenBank/DDBJ whole genome shotgun (WGS) entry which is preliminary data.</text>
</comment>
<evidence type="ECO:0000256" key="2">
    <source>
        <dbReference type="ARBA" id="ARBA00023242"/>
    </source>
</evidence>
<keyword evidence="7" id="KW-1185">Reference proteome</keyword>
<comment type="subcellular location">
    <subcellularLocation>
        <location evidence="3">Nucleus lamina</location>
    </subcellularLocation>
</comment>
<evidence type="ECO:0000313" key="7">
    <source>
        <dbReference type="Proteomes" id="UP000631114"/>
    </source>
</evidence>
<dbReference type="PANTHER" id="PTHR31908">
    <property type="entry name" value="PROTEIN CROWDED NUCLEI 4"/>
    <property type="match status" value="1"/>
</dbReference>